<evidence type="ECO:0000256" key="2">
    <source>
        <dbReference type="ARBA" id="ARBA00023125"/>
    </source>
</evidence>
<dbReference type="PANTHER" id="PTHR44688:SF16">
    <property type="entry name" value="DNA-BINDING TRANSCRIPTIONAL ACTIVATOR DEVR_DOSR"/>
    <property type="match status" value="1"/>
</dbReference>
<evidence type="ECO:0000259" key="4">
    <source>
        <dbReference type="PROSITE" id="PS50043"/>
    </source>
</evidence>
<evidence type="ECO:0000313" key="5">
    <source>
        <dbReference type="EMBL" id="MYN28705.1"/>
    </source>
</evidence>
<keyword evidence="3" id="KW-0804">Transcription</keyword>
<dbReference type="PANTHER" id="PTHR44688">
    <property type="entry name" value="DNA-BINDING TRANSCRIPTIONAL ACTIVATOR DEVR_DOSR"/>
    <property type="match status" value="1"/>
</dbReference>
<name>A0ABW9W491_9BURK</name>
<dbReference type="InterPro" id="IPR016032">
    <property type="entry name" value="Sig_transdc_resp-reg_C-effctor"/>
</dbReference>
<dbReference type="RefSeq" id="WP_161056503.1">
    <property type="nucleotide sequence ID" value="NZ_WWCT01000017.1"/>
</dbReference>
<dbReference type="PRINTS" id="PR00038">
    <property type="entry name" value="HTHLUXR"/>
</dbReference>
<dbReference type="SMART" id="SM00421">
    <property type="entry name" value="HTH_LUXR"/>
    <property type="match status" value="1"/>
</dbReference>
<dbReference type="SUPFAM" id="SSF46894">
    <property type="entry name" value="C-terminal effector domain of the bipartite response regulators"/>
    <property type="match status" value="1"/>
</dbReference>
<evidence type="ECO:0000313" key="6">
    <source>
        <dbReference type="Proteomes" id="UP000642144"/>
    </source>
</evidence>
<evidence type="ECO:0000256" key="3">
    <source>
        <dbReference type="ARBA" id="ARBA00023163"/>
    </source>
</evidence>
<protein>
    <recommendedName>
        <fullName evidence="4">HTH luxR-type domain-containing protein</fullName>
    </recommendedName>
</protein>
<comment type="caution">
    <text evidence="5">The sequence shown here is derived from an EMBL/GenBank/DDBJ whole genome shotgun (WGS) entry which is preliminary data.</text>
</comment>
<keyword evidence="1" id="KW-0805">Transcription regulation</keyword>
<accession>A0ABW9W491</accession>
<keyword evidence="6" id="KW-1185">Reference proteome</keyword>
<gene>
    <name evidence="5" type="ORF">GTP69_20095</name>
</gene>
<evidence type="ECO:0000256" key="1">
    <source>
        <dbReference type="ARBA" id="ARBA00023015"/>
    </source>
</evidence>
<dbReference type="PROSITE" id="PS50043">
    <property type="entry name" value="HTH_LUXR_2"/>
    <property type="match status" value="1"/>
</dbReference>
<keyword evidence="2" id="KW-0238">DNA-binding</keyword>
<dbReference type="InterPro" id="IPR000792">
    <property type="entry name" value="Tscrpt_reg_LuxR_C"/>
</dbReference>
<feature type="domain" description="HTH luxR-type" evidence="4">
    <location>
        <begin position="209"/>
        <end position="274"/>
    </location>
</feature>
<dbReference type="Pfam" id="PF00196">
    <property type="entry name" value="GerE"/>
    <property type="match status" value="1"/>
</dbReference>
<reference evidence="5 6" key="1">
    <citation type="submission" date="2019-12" db="EMBL/GenBank/DDBJ databases">
        <title>Novel species isolated from a subtropical stream in China.</title>
        <authorList>
            <person name="Lu H."/>
        </authorList>
    </citation>
    <scope>NUCLEOTIDE SEQUENCE [LARGE SCALE GENOMIC DNA]</scope>
    <source>
        <strain evidence="5 6">CY42W</strain>
    </source>
</reference>
<dbReference type="EMBL" id="WWCT01000017">
    <property type="protein sequence ID" value="MYN28705.1"/>
    <property type="molecule type" value="Genomic_DNA"/>
</dbReference>
<dbReference type="Proteomes" id="UP000642144">
    <property type="component" value="Unassembled WGS sequence"/>
</dbReference>
<dbReference type="InterPro" id="IPR036388">
    <property type="entry name" value="WH-like_DNA-bd_sf"/>
</dbReference>
<dbReference type="CDD" id="cd06170">
    <property type="entry name" value="LuxR_C_like"/>
    <property type="match status" value="1"/>
</dbReference>
<proteinExistence type="predicted"/>
<sequence>MEISRIQDIPAATITLDTALATALGNVIQTVGKPEFFHGLLEFLTSICPMHSGGAMIFSRHQRPQLLLYRRWTSARKVGVLDYFSGAYILDPNYQRFLAGGGSGIYCLRDVAPDEFSNSEFYLQFYSQLGLADYIDIIWRIDEDTALSVFLEQNKPSTGFAPEQVAAIETVLPIIFSAMEKHHGQLALVPAIGGDDNNLIHRKVQSSIDNFGSSLLTKREREVLFYMLSGYSATLTADRLKSTEGTVKVQRKSIHRKLEIGSQAELFALFIRCIPYATPDEDSDPLAAYQSFVAPG</sequence>
<organism evidence="5 6">
    <name type="scientific">Duganella levis</name>
    <dbReference type="NCBI Taxonomy" id="2692169"/>
    <lineage>
        <taxon>Bacteria</taxon>
        <taxon>Pseudomonadati</taxon>
        <taxon>Pseudomonadota</taxon>
        <taxon>Betaproteobacteria</taxon>
        <taxon>Burkholderiales</taxon>
        <taxon>Oxalobacteraceae</taxon>
        <taxon>Telluria group</taxon>
        <taxon>Duganella</taxon>
    </lineage>
</organism>
<dbReference type="Gene3D" id="1.10.10.10">
    <property type="entry name" value="Winged helix-like DNA-binding domain superfamily/Winged helix DNA-binding domain"/>
    <property type="match status" value="1"/>
</dbReference>